<dbReference type="Proteomes" id="UP000606499">
    <property type="component" value="Unassembled WGS sequence"/>
</dbReference>
<gene>
    <name evidence="2" type="ORF">H8S45_07820</name>
</gene>
<accession>A0A923LWG2</accession>
<protein>
    <submittedName>
        <fullName evidence="2">Helix-turn-helix domain-containing protein</fullName>
    </submittedName>
</protein>
<dbReference type="GO" id="GO:0003677">
    <property type="term" value="F:DNA binding"/>
    <property type="evidence" value="ECO:0007669"/>
    <property type="project" value="InterPro"/>
</dbReference>
<evidence type="ECO:0000259" key="1">
    <source>
        <dbReference type="Pfam" id="PF12728"/>
    </source>
</evidence>
<keyword evidence="3" id="KW-1185">Reference proteome</keyword>
<feature type="domain" description="Helix-turn-helix" evidence="1">
    <location>
        <begin position="5"/>
        <end position="54"/>
    </location>
</feature>
<sequence>MDYKVLTQDDLLEIFPFGKSKLGQLLRSGVLPVVKVGRDYLISEKELDRWFERNKGREIFY</sequence>
<dbReference type="InterPro" id="IPR041657">
    <property type="entry name" value="HTH_17"/>
</dbReference>
<dbReference type="RefSeq" id="WP_107631379.1">
    <property type="nucleotide sequence ID" value="NZ_JACOPL010000006.1"/>
</dbReference>
<dbReference type="EMBL" id="JACOPL010000006">
    <property type="protein sequence ID" value="MBC5725365.1"/>
    <property type="molecule type" value="Genomic_DNA"/>
</dbReference>
<proteinExistence type="predicted"/>
<dbReference type="InterPro" id="IPR010093">
    <property type="entry name" value="SinI_DNA-bd"/>
</dbReference>
<dbReference type="NCBIfam" id="TIGR01764">
    <property type="entry name" value="excise"/>
    <property type="match status" value="1"/>
</dbReference>
<reference evidence="2" key="1">
    <citation type="submission" date="2020-08" db="EMBL/GenBank/DDBJ databases">
        <title>Genome public.</title>
        <authorList>
            <person name="Liu C."/>
            <person name="Sun Q."/>
        </authorList>
    </citation>
    <scope>NUCLEOTIDE SEQUENCE</scope>
    <source>
        <strain evidence="2">NSJ-28</strain>
    </source>
</reference>
<evidence type="ECO:0000313" key="3">
    <source>
        <dbReference type="Proteomes" id="UP000606499"/>
    </source>
</evidence>
<evidence type="ECO:0000313" key="2">
    <source>
        <dbReference type="EMBL" id="MBC5725365.1"/>
    </source>
</evidence>
<name>A0A923LWG2_9FIRM</name>
<organism evidence="2 3">
    <name type="scientific">Agathobaculum faecis</name>
    <dbReference type="NCBI Taxonomy" id="2763013"/>
    <lineage>
        <taxon>Bacteria</taxon>
        <taxon>Bacillati</taxon>
        <taxon>Bacillota</taxon>
        <taxon>Clostridia</taxon>
        <taxon>Eubacteriales</taxon>
        <taxon>Butyricicoccaceae</taxon>
        <taxon>Agathobaculum</taxon>
    </lineage>
</organism>
<comment type="caution">
    <text evidence="2">The sequence shown here is derived from an EMBL/GenBank/DDBJ whole genome shotgun (WGS) entry which is preliminary data.</text>
</comment>
<dbReference type="AlphaFoldDB" id="A0A923LWG2"/>
<dbReference type="Pfam" id="PF12728">
    <property type="entry name" value="HTH_17"/>
    <property type="match status" value="1"/>
</dbReference>